<reference evidence="1" key="2">
    <citation type="journal article" date="2015" name="Data Brief">
        <title>Shoot transcriptome of the giant reed, Arundo donax.</title>
        <authorList>
            <person name="Barrero R.A."/>
            <person name="Guerrero F.D."/>
            <person name="Moolhuijzen P."/>
            <person name="Goolsby J.A."/>
            <person name="Tidwell J."/>
            <person name="Bellgard S.E."/>
            <person name="Bellgard M.I."/>
        </authorList>
    </citation>
    <scope>NUCLEOTIDE SEQUENCE</scope>
    <source>
        <tissue evidence="1">Shoot tissue taken approximately 20 cm above the soil surface</tissue>
    </source>
</reference>
<dbReference type="EMBL" id="GBRH01254131">
    <property type="protein sequence ID" value="JAD43764.1"/>
    <property type="molecule type" value="Transcribed_RNA"/>
</dbReference>
<organism evidence="1">
    <name type="scientific">Arundo donax</name>
    <name type="common">Giant reed</name>
    <name type="synonym">Donax arundinaceus</name>
    <dbReference type="NCBI Taxonomy" id="35708"/>
    <lineage>
        <taxon>Eukaryota</taxon>
        <taxon>Viridiplantae</taxon>
        <taxon>Streptophyta</taxon>
        <taxon>Embryophyta</taxon>
        <taxon>Tracheophyta</taxon>
        <taxon>Spermatophyta</taxon>
        <taxon>Magnoliopsida</taxon>
        <taxon>Liliopsida</taxon>
        <taxon>Poales</taxon>
        <taxon>Poaceae</taxon>
        <taxon>PACMAD clade</taxon>
        <taxon>Arundinoideae</taxon>
        <taxon>Arundineae</taxon>
        <taxon>Arundo</taxon>
    </lineage>
</organism>
<reference evidence="1" key="1">
    <citation type="submission" date="2014-09" db="EMBL/GenBank/DDBJ databases">
        <authorList>
            <person name="Magalhaes I.L.F."/>
            <person name="Oliveira U."/>
            <person name="Santos F.R."/>
            <person name="Vidigal T.H.D.A."/>
            <person name="Brescovit A.D."/>
            <person name="Santos A.J."/>
        </authorList>
    </citation>
    <scope>NUCLEOTIDE SEQUENCE</scope>
    <source>
        <tissue evidence="1">Shoot tissue taken approximately 20 cm above the soil surface</tissue>
    </source>
</reference>
<evidence type="ECO:0000313" key="1">
    <source>
        <dbReference type="EMBL" id="JAD43764.1"/>
    </source>
</evidence>
<sequence>MQKLYKLQEYNKSLKDTIILIPDESIVFLVLDSGL</sequence>
<name>A0A0A8ZWI3_ARUDO</name>
<proteinExistence type="predicted"/>
<accession>A0A0A8ZWI3</accession>
<dbReference type="AlphaFoldDB" id="A0A0A8ZWI3"/>
<protein>
    <submittedName>
        <fullName evidence="1">Uncharacterized protein</fullName>
    </submittedName>
</protein>